<dbReference type="FunFam" id="3.40.50.720:FF:000121">
    <property type="entry name" value="Prostaglandin reductase 2"/>
    <property type="match status" value="1"/>
</dbReference>
<keyword evidence="12" id="KW-1185">Reference proteome</keyword>
<dbReference type="InterPro" id="IPR014190">
    <property type="entry name" value="PTGR1"/>
</dbReference>
<dbReference type="OrthoDB" id="809632at2759"/>
<dbReference type="EC" id="1.3.1.48" evidence="2"/>
<dbReference type="Pfam" id="PF16884">
    <property type="entry name" value="ADH_N_2"/>
    <property type="match status" value="1"/>
</dbReference>
<keyword evidence="6" id="KW-0521">NADP</keyword>
<dbReference type="GO" id="GO:0006693">
    <property type="term" value="P:prostaglandin metabolic process"/>
    <property type="evidence" value="ECO:0007669"/>
    <property type="project" value="TreeGrafter"/>
</dbReference>
<reference evidence="11" key="1">
    <citation type="submission" date="2021-06" db="EMBL/GenBank/DDBJ databases">
        <authorList>
            <person name="Hodson N. C."/>
            <person name="Mongue J. A."/>
            <person name="Jaron S. K."/>
        </authorList>
    </citation>
    <scope>NUCLEOTIDE SEQUENCE</scope>
</reference>
<keyword evidence="9" id="KW-0443">Lipid metabolism</keyword>
<comment type="subcellular location">
    <subcellularLocation>
        <location evidence="1">Cytoplasm</location>
    </subcellularLocation>
</comment>
<evidence type="ECO:0000313" key="12">
    <source>
        <dbReference type="Proteomes" id="UP000708208"/>
    </source>
</evidence>
<dbReference type="SMART" id="SM00829">
    <property type="entry name" value="PKS_ER"/>
    <property type="match status" value="1"/>
</dbReference>
<dbReference type="GO" id="GO:0005737">
    <property type="term" value="C:cytoplasm"/>
    <property type="evidence" value="ECO:0007669"/>
    <property type="project" value="UniProtKB-SubCell"/>
</dbReference>
<proteinExistence type="predicted"/>
<keyword evidence="5" id="KW-0276">Fatty acid metabolism</keyword>
<dbReference type="InterPro" id="IPR013149">
    <property type="entry name" value="ADH-like_C"/>
</dbReference>
<evidence type="ECO:0000259" key="10">
    <source>
        <dbReference type="SMART" id="SM00829"/>
    </source>
</evidence>
<dbReference type="InterPro" id="IPR041694">
    <property type="entry name" value="ADH_N_2"/>
</dbReference>
<protein>
    <recommendedName>
        <fullName evidence="2">15-oxoprostaglandin 13-reductase</fullName>
        <ecNumber evidence="2">1.3.1.48</ecNumber>
    </recommendedName>
</protein>
<evidence type="ECO:0000256" key="4">
    <source>
        <dbReference type="ARBA" id="ARBA00022553"/>
    </source>
</evidence>
<evidence type="ECO:0000256" key="3">
    <source>
        <dbReference type="ARBA" id="ARBA00022490"/>
    </source>
</evidence>
<evidence type="ECO:0000256" key="8">
    <source>
        <dbReference type="ARBA" id="ARBA00023002"/>
    </source>
</evidence>
<sequence>MISRKIVMKKQFNGTPTLEDFEILEEPLNVIQDGEILTQAEWHSVDPYMRMVSVGLKDGEIMPGRQIARVLQSKTTAVPEGSLVMGNFGWRDLTVYKPEADVNYDNFYVLQEMKGLPESFALGAVGRIGNTAFFGLTELCSPKEGDTLVVSAAAGAVGSVVGQIGKIKGCKVIGFAGSDEKLNWMKNDLGFDHVFNYKTINIDEALKLAAPQGVDCYFDNVGGEFTYHVMNNMNLYGRIALCGAISSYNSDKSKPYTIPVNYHNWIYKQIKIEAFVVTRWKSRWLEGITQLRDWVLEGKLQIKETVVVGFENMPSAFISLFKGDNIGKIIVKSSP</sequence>
<dbReference type="GO" id="GO:0032440">
    <property type="term" value="F:2-alkenal reductase [NAD(P)H] activity"/>
    <property type="evidence" value="ECO:0007669"/>
    <property type="project" value="InterPro"/>
</dbReference>
<organism evidence="11 12">
    <name type="scientific">Allacma fusca</name>
    <dbReference type="NCBI Taxonomy" id="39272"/>
    <lineage>
        <taxon>Eukaryota</taxon>
        <taxon>Metazoa</taxon>
        <taxon>Ecdysozoa</taxon>
        <taxon>Arthropoda</taxon>
        <taxon>Hexapoda</taxon>
        <taxon>Collembola</taxon>
        <taxon>Symphypleona</taxon>
        <taxon>Sminthuridae</taxon>
        <taxon>Allacma</taxon>
    </lineage>
</organism>
<evidence type="ECO:0000256" key="9">
    <source>
        <dbReference type="ARBA" id="ARBA00023098"/>
    </source>
</evidence>
<evidence type="ECO:0000256" key="7">
    <source>
        <dbReference type="ARBA" id="ARBA00022990"/>
    </source>
</evidence>
<evidence type="ECO:0000256" key="6">
    <source>
        <dbReference type="ARBA" id="ARBA00022857"/>
    </source>
</evidence>
<dbReference type="PANTHER" id="PTHR43205">
    <property type="entry name" value="PROSTAGLANDIN REDUCTASE"/>
    <property type="match status" value="1"/>
</dbReference>
<dbReference type="InterPro" id="IPR045010">
    <property type="entry name" value="MDR_fam"/>
</dbReference>
<dbReference type="Pfam" id="PF00107">
    <property type="entry name" value="ADH_zinc_N"/>
    <property type="match status" value="1"/>
</dbReference>
<dbReference type="EMBL" id="CAJVCH010533112">
    <property type="protein sequence ID" value="CAG7824502.1"/>
    <property type="molecule type" value="Genomic_DNA"/>
</dbReference>
<accession>A0A8J2PD75</accession>
<evidence type="ECO:0000256" key="1">
    <source>
        <dbReference type="ARBA" id="ARBA00004496"/>
    </source>
</evidence>
<comment type="caution">
    <text evidence="11">The sequence shown here is derived from an EMBL/GenBank/DDBJ whole genome shotgun (WGS) entry which is preliminary data.</text>
</comment>
<evidence type="ECO:0000313" key="11">
    <source>
        <dbReference type="EMBL" id="CAG7824502.1"/>
    </source>
</evidence>
<gene>
    <name evidence="11" type="ORF">AFUS01_LOCUS34654</name>
</gene>
<dbReference type="PANTHER" id="PTHR43205:SF7">
    <property type="entry name" value="PROSTAGLANDIN REDUCTASE 1"/>
    <property type="match status" value="1"/>
</dbReference>
<keyword evidence="8" id="KW-0560">Oxidoreductase</keyword>
<dbReference type="Proteomes" id="UP000708208">
    <property type="component" value="Unassembled WGS sequence"/>
</dbReference>
<keyword evidence="3" id="KW-0963">Cytoplasm</keyword>
<dbReference type="AlphaFoldDB" id="A0A8J2PD75"/>
<evidence type="ECO:0000256" key="2">
    <source>
        <dbReference type="ARBA" id="ARBA00011981"/>
    </source>
</evidence>
<evidence type="ECO:0000256" key="5">
    <source>
        <dbReference type="ARBA" id="ARBA00022832"/>
    </source>
</evidence>
<keyword evidence="7" id="KW-0007">Acetylation</keyword>
<dbReference type="InterPro" id="IPR020843">
    <property type="entry name" value="ER"/>
</dbReference>
<name>A0A8J2PD75_9HEXA</name>
<dbReference type="GO" id="GO:0047522">
    <property type="term" value="F:15-oxoprostaglandin 13-reductase [NAD(P)+] activity"/>
    <property type="evidence" value="ECO:0007669"/>
    <property type="project" value="UniProtKB-EC"/>
</dbReference>
<feature type="domain" description="Enoyl reductase (ER)" evidence="10">
    <location>
        <begin position="14"/>
        <end position="331"/>
    </location>
</feature>
<dbReference type="CDD" id="cd08294">
    <property type="entry name" value="leukotriene_B4_DH_like"/>
    <property type="match status" value="1"/>
</dbReference>
<keyword evidence="4" id="KW-0597">Phosphoprotein</keyword>